<reference evidence="12 13" key="1">
    <citation type="submission" date="2016-11" db="EMBL/GenBank/DDBJ databases">
        <authorList>
            <person name="Jaros S."/>
            <person name="Januszkiewicz K."/>
            <person name="Wedrychowicz H."/>
        </authorList>
    </citation>
    <scope>NUCLEOTIDE SEQUENCE [LARGE SCALE GENOMIC DNA]</scope>
    <source>
        <strain evidence="12 13">DSM 15480</strain>
    </source>
</reference>
<comment type="subcellular location">
    <subcellularLocation>
        <location evidence="1">Cytoplasm</location>
    </subcellularLocation>
</comment>
<keyword evidence="3" id="KW-0963">Cytoplasm</keyword>
<dbReference type="STRING" id="1121950.SAMN02745243_01738"/>
<dbReference type="Proteomes" id="UP000184301">
    <property type="component" value="Unassembled WGS sequence"/>
</dbReference>
<dbReference type="InterPro" id="IPR051351">
    <property type="entry name" value="Ascorbate-PTS_EIIA_comp"/>
</dbReference>
<sequence length="139" mass="15586">MSNICGISFKDRISDWKEAIREVAQPLLEKGCIEESYIDAMIQNVIDNGTYIIIMPGFAMPHARPECGALKNGMSVLKLKEPVLFPGDESVQVIISFAGVDPEEHLNMISRLAETLMDDEMIEKLFAAETERELLEVIE</sequence>
<comment type="function">
    <text evidence="8">The phosphoenolpyruvate-dependent sugar phosphotransferase system (sugar PTS), a major carbohydrate active transport system, catalyzes the phosphorylation of incoming sugar substrates concomitantly with their translocation across the cell membrane. The enzyme II UlaABC PTS system is involved in ascorbate transport.</text>
</comment>
<evidence type="ECO:0000256" key="10">
    <source>
        <dbReference type="ARBA" id="ARBA00042072"/>
    </source>
</evidence>
<keyword evidence="7" id="KW-0418">Kinase</keyword>
<dbReference type="PANTHER" id="PTHR36203:SF1">
    <property type="entry name" value="ASCORBATE-SPECIFIC PTS SYSTEM EIIA COMPONENT"/>
    <property type="match status" value="1"/>
</dbReference>
<evidence type="ECO:0000256" key="4">
    <source>
        <dbReference type="ARBA" id="ARBA00022553"/>
    </source>
</evidence>
<evidence type="ECO:0000256" key="9">
    <source>
        <dbReference type="ARBA" id="ARBA00041175"/>
    </source>
</evidence>
<dbReference type="InterPro" id="IPR002178">
    <property type="entry name" value="PTS_EIIA_type-2_dom"/>
</dbReference>
<evidence type="ECO:0000256" key="5">
    <source>
        <dbReference type="ARBA" id="ARBA00022679"/>
    </source>
</evidence>
<dbReference type="EMBL" id="FQZY01000022">
    <property type="protein sequence ID" value="SHJ92128.1"/>
    <property type="molecule type" value="Genomic_DNA"/>
</dbReference>
<evidence type="ECO:0000256" key="2">
    <source>
        <dbReference type="ARBA" id="ARBA00022448"/>
    </source>
</evidence>
<organism evidence="12 13">
    <name type="scientific">Hespellia stercorisuis DSM 15480</name>
    <dbReference type="NCBI Taxonomy" id="1121950"/>
    <lineage>
        <taxon>Bacteria</taxon>
        <taxon>Bacillati</taxon>
        <taxon>Bacillota</taxon>
        <taxon>Clostridia</taxon>
        <taxon>Lachnospirales</taxon>
        <taxon>Lachnospiraceae</taxon>
        <taxon>Hespellia</taxon>
    </lineage>
</organism>
<dbReference type="SUPFAM" id="SSF55804">
    <property type="entry name" value="Phoshotransferase/anion transport protein"/>
    <property type="match status" value="1"/>
</dbReference>
<evidence type="ECO:0000313" key="12">
    <source>
        <dbReference type="EMBL" id="SHJ92128.1"/>
    </source>
</evidence>
<evidence type="ECO:0000313" key="13">
    <source>
        <dbReference type="Proteomes" id="UP000184301"/>
    </source>
</evidence>
<name>A0A1M6N8T2_9FIRM</name>
<evidence type="ECO:0000256" key="6">
    <source>
        <dbReference type="ARBA" id="ARBA00022683"/>
    </source>
</evidence>
<dbReference type="GO" id="GO:0016301">
    <property type="term" value="F:kinase activity"/>
    <property type="evidence" value="ECO:0007669"/>
    <property type="project" value="UniProtKB-KW"/>
</dbReference>
<dbReference type="Pfam" id="PF00359">
    <property type="entry name" value="PTS_EIIA_2"/>
    <property type="match status" value="1"/>
</dbReference>
<accession>A0A1M6N8T2</accession>
<dbReference type="AlphaFoldDB" id="A0A1M6N8T2"/>
<dbReference type="PANTHER" id="PTHR36203">
    <property type="entry name" value="ASCORBATE-SPECIFIC PTS SYSTEM EIIA COMPONENT"/>
    <property type="match status" value="1"/>
</dbReference>
<gene>
    <name evidence="12" type="ORF">SAMN02745243_01738</name>
</gene>
<dbReference type="CDD" id="cd00211">
    <property type="entry name" value="PTS_IIA_fru"/>
    <property type="match status" value="1"/>
</dbReference>
<dbReference type="InterPro" id="IPR016152">
    <property type="entry name" value="PTrfase/Anion_transptr"/>
</dbReference>
<dbReference type="OrthoDB" id="369398at2"/>
<keyword evidence="13" id="KW-1185">Reference proteome</keyword>
<dbReference type="Gene3D" id="3.40.930.10">
    <property type="entry name" value="Mannitol-specific EII, Chain A"/>
    <property type="match status" value="1"/>
</dbReference>
<dbReference type="GO" id="GO:0005737">
    <property type="term" value="C:cytoplasm"/>
    <property type="evidence" value="ECO:0007669"/>
    <property type="project" value="UniProtKB-SubCell"/>
</dbReference>
<dbReference type="PROSITE" id="PS51094">
    <property type="entry name" value="PTS_EIIA_TYPE_2"/>
    <property type="match status" value="1"/>
</dbReference>
<evidence type="ECO:0000256" key="1">
    <source>
        <dbReference type="ARBA" id="ARBA00004496"/>
    </source>
</evidence>
<dbReference type="GO" id="GO:0009401">
    <property type="term" value="P:phosphoenolpyruvate-dependent sugar phosphotransferase system"/>
    <property type="evidence" value="ECO:0007669"/>
    <property type="project" value="UniProtKB-KW"/>
</dbReference>
<keyword evidence="4" id="KW-0597">Phosphoprotein</keyword>
<feature type="domain" description="PTS EIIA type-2" evidence="11">
    <location>
        <begin position="1"/>
        <end position="139"/>
    </location>
</feature>
<evidence type="ECO:0000256" key="3">
    <source>
        <dbReference type="ARBA" id="ARBA00022490"/>
    </source>
</evidence>
<keyword evidence="2" id="KW-0813">Transport</keyword>
<evidence type="ECO:0000259" key="11">
    <source>
        <dbReference type="PROSITE" id="PS51094"/>
    </source>
</evidence>
<evidence type="ECO:0000256" key="8">
    <source>
        <dbReference type="ARBA" id="ARBA00037387"/>
    </source>
</evidence>
<keyword evidence="6" id="KW-0598">Phosphotransferase system</keyword>
<keyword evidence="5" id="KW-0808">Transferase</keyword>
<dbReference type="RefSeq" id="WP_073108618.1">
    <property type="nucleotide sequence ID" value="NZ_FQZY01000022.1"/>
</dbReference>
<evidence type="ECO:0000256" key="7">
    <source>
        <dbReference type="ARBA" id="ARBA00022777"/>
    </source>
</evidence>
<protein>
    <recommendedName>
        <fullName evidence="9">Ascorbate-specific PTS system EIIA component</fullName>
    </recommendedName>
    <alternativeName>
        <fullName evidence="10">Ascorbate-specific phosphotransferase enzyme IIA component</fullName>
    </alternativeName>
</protein>
<proteinExistence type="predicted"/>